<dbReference type="Proteomes" id="UP000185744">
    <property type="component" value="Unassembled WGS sequence"/>
</dbReference>
<reference evidence="2" key="1">
    <citation type="submission" date="2016-12" db="EMBL/GenBank/DDBJ databases">
        <title>Discovery of methanogenic haloarchaea.</title>
        <authorList>
            <person name="Sorokin D.Y."/>
            <person name="Makarova K.S."/>
            <person name="Abbas B."/>
            <person name="Ferrer M."/>
            <person name="Golyshin P.N."/>
        </authorList>
    </citation>
    <scope>NUCLEOTIDE SEQUENCE [LARGE SCALE GENOMIC DNA]</scope>
    <source>
        <strain evidence="2">HMET1</strain>
    </source>
</reference>
<gene>
    <name evidence="2" type="ORF">BTN85_1173</name>
</gene>
<proteinExistence type="predicted"/>
<dbReference type="InterPro" id="IPR012347">
    <property type="entry name" value="Ferritin-like"/>
</dbReference>
<evidence type="ECO:0000313" key="2">
    <source>
        <dbReference type="EMBL" id="OKY78676.1"/>
    </source>
</evidence>
<name>A0A1Q6DWF4_METT1</name>
<dbReference type="InParanoid" id="A0A1Q6DWF4"/>
<dbReference type="EMBL" id="MSDW01000001">
    <property type="protein sequence ID" value="OKY78676.1"/>
    <property type="molecule type" value="Genomic_DNA"/>
</dbReference>
<keyword evidence="1" id="KW-0175">Coiled coil</keyword>
<keyword evidence="3" id="KW-1185">Reference proteome</keyword>
<organism evidence="2 3">
    <name type="scientific">Methanohalarchaeum thermophilum</name>
    <dbReference type="NCBI Taxonomy" id="1903181"/>
    <lineage>
        <taxon>Archaea</taxon>
        <taxon>Methanobacteriati</taxon>
        <taxon>Methanobacteriota</taxon>
        <taxon>Methanonatronarchaeia</taxon>
        <taxon>Methanonatronarchaeales</taxon>
        <taxon>Methanonatronarchaeaceae</taxon>
        <taxon>Candidatus Methanohalarchaeum</taxon>
    </lineage>
</organism>
<evidence type="ECO:0000313" key="3">
    <source>
        <dbReference type="Proteomes" id="UP000185744"/>
    </source>
</evidence>
<evidence type="ECO:0000256" key="1">
    <source>
        <dbReference type="SAM" id="Coils"/>
    </source>
</evidence>
<sequence>MGEKLGFKRLKELLNEAYGIESYLENSKTWEASLNTEKFKEKLIQISEESFQHRERLIELSNMLGIDIKKEFPEADQMKDRTIYEKLVNTETLARDTYTELHKIEEDIIEEHWLEEDPKQYYRKIENLISEEKGHLNILRGIIRDQETAQKELDIEKTKVKEALEKIKGSEDRLKESTIFGAKETLLLAFTDLEDLNKVNRKLAEKENTKIQEVTKFPDKTLIEVLIESPTTSYL</sequence>
<protein>
    <submittedName>
        <fullName evidence="2">Uncharacterized protein</fullName>
    </submittedName>
</protein>
<dbReference type="Gene3D" id="1.20.1260.10">
    <property type="match status" value="1"/>
</dbReference>
<feature type="coiled-coil region" evidence="1">
    <location>
        <begin position="146"/>
        <end position="173"/>
    </location>
</feature>
<dbReference type="InterPro" id="IPR009078">
    <property type="entry name" value="Ferritin-like_SF"/>
</dbReference>
<comment type="caution">
    <text evidence="2">The sequence shown here is derived from an EMBL/GenBank/DDBJ whole genome shotgun (WGS) entry which is preliminary data.</text>
</comment>
<accession>A0A1Q6DWF4</accession>
<dbReference type="AlphaFoldDB" id="A0A1Q6DWF4"/>
<dbReference type="SUPFAM" id="SSF47240">
    <property type="entry name" value="Ferritin-like"/>
    <property type="match status" value="1"/>
</dbReference>